<dbReference type="InterPro" id="IPR000515">
    <property type="entry name" value="MetI-like"/>
</dbReference>
<reference evidence="9 10" key="1">
    <citation type="journal article" date="2009" name="Int. J. Syst. Evol. Microbiol.">
        <title>Paenibacillus contaminans sp. nov., isolated from a contaminated laboratory plate.</title>
        <authorList>
            <person name="Chou J.H."/>
            <person name="Lee J.H."/>
            <person name="Lin M.C."/>
            <person name="Chang P.S."/>
            <person name="Arun A.B."/>
            <person name="Young C.C."/>
            <person name="Chen W.M."/>
        </authorList>
    </citation>
    <scope>NUCLEOTIDE SEQUENCE [LARGE SCALE GENOMIC DNA]</scope>
    <source>
        <strain evidence="9 10">CKOBP-6</strain>
    </source>
</reference>
<name>A0A329MMH8_9BACL</name>
<dbReference type="Gene3D" id="1.10.3720.10">
    <property type="entry name" value="MetI-like"/>
    <property type="match status" value="1"/>
</dbReference>
<proteinExistence type="inferred from homology"/>
<feature type="domain" description="ABC transmembrane type-1" evidence="8">
    <location>
        <begin position="56"/>
        <end position="274"/>
    </location>
</feature>
<feature type="transmembrane region" description="Helical" evidence="7">
    <location>
        <begin position="140"/>
        <end position="166"/>
    </location>
</feature>
<keyword evidence="5 7" id="KW-1133">Transmembrane helix</keyword>
<accession>A0A329MMH8</accession>
<comment type="subcellular location">
    <subcellularLocation>
        <location evidence="1 7">Cell membrane</location>
        <topology evidence="1 7">Multi-pass membrane protein</topology>
    </subcellularLocation>
</comment>
<comment type="caution">
    <text evidence="9">The sequence shown here is derived from an EMBL/GenBank/DDBJ whole genome shotgun (WGS) entry which is preliminary data.</text>
</comment>
<dbReference type="AlphaFoldDB" id="A0A329MMH8"/>
<feature type="transmembrane region" description="Helical" evidence="7">
    <location>
        <begin position="60"/>
        <end position="81"/>
    </location>
</feature>
<dbReference type="GO" id="GO:0005886">
    <property type="term" value="C:plasma membrane"/>
    <property type="evidence" value="ECO:0007669"/>
    <property type="project" value="UniProtKB-SubCell"/>
</dbReference>
<feature type="transmembrane region" description="Helical" evidence="7">
    <location>
        <begin position="253"/>
        <end position="277"/>
    </location>
</feature>
<feature type="transmembrane region" description="Helical" evidence="7">
    <location>
        <begin position="93"/>
        <end position="114"/>
    </location>
</feature>
<evidence type="ECO:0000256" key="3">
    <source>
        <dbReference type="ARBA" id="ARBA00022475"/>
    </source>
</evidence>
<dbReference type="PANTHER" id="PTHR43227:SF11">
    <property type="entry name" value="BLL4140 PROTEIN"/>
    <property type="match status" value="1"/>
</dbReference>
<evidence type="ECO:0000256" key="5">
    <source>
        <dbReference type="ARBA" id="ARBA00022989"/>
    </source>
</evidence>
<gene>
    <name evidence="9" type="ORF">DQG23_14940</name>
</gene>
<comment type="similarity">
    <text evidence="7">Belongs to the binding-protein-dependent transport system permease family.</text>
</comment>
<evidence type="ECO:0000313" key="9">
    <source>
        <dbReference type="EMBL" id="RAV20822.1"/>
    </source>
</evidence>
<evidence type="ECO:0000256" key="2">
    <source>
        <dbReference type="ARBA" id="ARBA00022448"/>
    </source>
</evidence>
<keyword evidence="10" id="KW-1185">Reference proteome</keyword>
<keyword evidence="2 7" id="KW-0813">Transport</keyword>
<dbReference type="OrthoDB" id="2649180at2"/>
<dbReference type="Proteomes" id="UP000250369">
    <property type="component" value="Unassembled WGS sequence"/>
</dbReference>
<evidence type="ECO:0000259" key="8">
    <source>
        <dbReference type="PROSITE" id="PS50928"/>
    </source>
</evidence>
<keyword evidence="6 7" id="KW-0472">Membrane</keyword>
<evidence type="ECO:0000256" key="6">
    <source>
        <dbReference type="ARBA" id="ARBA00023136"/>
    </source>
</evidence>
<protein>
    <submittedName>
        <fullName evidence="9">Sugar ABC transporter permease</fullName>
    </submittedName>
</protein>
<evidence type="ECO:0000313" key="10">
    <source>
        <dbReference type="Proteomes" id="UP000250369"/>
    </source>
</evidence>
<keyword evidence="4 7" id="KW-0812">Transmembrane</keyword>
<dbReference type="EMBL" id="QMFB01000007">
    <property type="protein sequence ID" value="RAV20822.1"/>
    <property type="molecule type" value="Genomic_DNA"/>
</dbReference>
<feature type="transmembrane region" description="Helical" evidence="7">
    <location>
        <begin position="187"/>
        <end position="211"/>
    </location>
</feature>
<dbReference type="SUPFAM" id="SSF161098">
    <property type="entry name" value="MetI-like"/>
    <property type="match status" value="1"/>
</dbReference>
<evidence type="ECO:0000256" key="7">
    <source>
        <dbReference type="RuleBase" id="RU363032"/>
    </source>
</evidence>
<dbReference type="GO" id="GO:0055085">
    <property type="term" value="P:transmembrane transport"/>
    <property type="evidence" value="ECO:0007669"/>
    <property type="project" value="InterPro"/>
</dbReference>
<keyword evidence="3" id="KW-1003">Cell membrane</keyword>
<dbReference type="InterPro" id="IPR050809">
    <property type="entry name" value="UgpAE/MalFG_permease"/>
</dbReference>
<dbReference type="Pfam" id="PF00528">
    <property type="entry name" value="BPD_transp_1"/>
    <property type="match status" value="1"/>
</dbReference>
<dbReference type="PANTHER" id="PTHR43227">
    <property type="entry name" value="BLL4140 PROTEIN"/>
    <property type="match status" value="1"/>
</dbReference>
<evidence type="ECO:0000256" key="4">
    <source>
        <dbReference type="ARBA" id="ARBA00022692"/>
    </source>
</evidence>
<evidence type="ECO:0000256" key="1">
    <source>
        <dbReference type="ARBA" id="ARBA00004651"/>
    </source>
</evidence>
<sequence>MFVAPSVILTMTLGIYPILWALRYMFYEYRGYGEARYIGFENFTRLWHDDVLWMSIWNTLVYAAGKLVLTIPIALVLAVLLNGKLRGRNVLRGIIFMPTIFSTAVMAVVFYIIFNSYNGLLNQVLKTIGSTGVDWLGVEYAMLTCIIIAAWGGIGNYMLLFLAGLQGIPKDVYESAELDGATGWRKFVHITIPMLGPVLNIIMMIAIMNALDSYESIMVLTGGGPVGKTQVMYMYLFKLLFPVSTGETVPQDIGYGSAVAFFLSLLVGALTGIYLYLTRKLNNIY</sequence>
<organism evidence="9 10">
    <name type="scientific">Paenibacillus contaminans</name>
    <dbReference type="NCBI Taxonomy" id="450362"/>
    <lineage>
        <taxon>Bacteria</taxon>
        <taxon>Bacillati</taxon>
        <taxon>Bacillota</taxon>
        <taxon>Bacilli</taxon>
        <taxon>Bacillales</taxon>
        <taxon>Paenibacillaceae</taxon>
        <taxon>Paenibacillus</taxon>
    </lineage>
</organism>
<dbReference type="CDD" id="cd06261">
    <property type="entry name" value="TM_PBP2"/>
    <property type="match status" value="1"/>
</dbReference>
<dbReference type="PROSITE" id="PS50928">
    <property type="entry name" value="ABC_TM1"/>
    <property type="match status" value="1"/>
</dbReference>
<feature type="transmembrane region" description="Helical" evidence="7">
    <location>
        <begin position="7"/>
        <end position="26"/>
    </location>
</feature>
<dbReference type="InterPro" id="IPR035906">
    <property type="entry name" value="MetI-like_sf"/>
</dbReference>